<reference evidence="2 3" key="5">
    <citation type="journal article" date="2010" name="Appl. Environ. Microbiol.">
        <title>phrR-like gene praR of Azorhizobium caulinodans ORS571 is essential for symbiosis with Sesbania rostrata and is involved in expression of reb genes.</title>
        <authorList>
            <person name="Akiba N."/>
            <person name="Aono T."/>
            <person name="Toyazaki H."/>
            <person name="Sato S."/>
            <person name="Oyaizu H."/>
        </authorList>
    </citation>
    <scope>NUCLEOTIDE SEQUENCE [LARGE SCALE GENOMIC DNA]</scope>
    <source>
        <strain evidence="3">ATCC 43989 / DSM 5975 / JCM 20966 / LMG 6465 / NBRC 14845 / NCIMB 13405 / ORS 571</strain>
    </source>
</reference>
<dbReference type="Pfam" id="PF04241">
    <property type="entry name" value="DUF423"/>
    <property type="match status" value="1"/>
</dbReference>
<sequence>MTLWPRLLIVIAGLYGAGGVALAAVSAHLTGGASLAIAANFLLFHAAALVALAAVAGQVAHMRAVLLVGASALALGALLFSGDLTLRALMEIKLLGGSAPFGGMLMIAGWLVVGASALFGRRA</sequence>
<dbReference type="Proteomes" id="UP000000270">
    <property type="component" value="Chromosome"/>
</dbReference>
<reference evidence="2 3" key="3">
    <citation type="journal article" date="2008" name="BMC Genomics">
        <title>The genome of the versatile nitrogen fixer Azorhizobium caulinodans ORS571.</title>
        <authorList>
            <person name="Lee KB."/>
            <person name="Backer P.D."/>
            <person name="Aono T."/>
            <person name="Liu CT."/>
            <person name="Suzuki S."/>
            <person name="Suzuki T."/>
            <person name="Kaneko T."/>
            <person name="Yamada M."/>
            <person name="Tabata S."/>
            <person name="Kupfer D.M."/>
            <person name="Najar F.Z."/>
            <person name="Wiley G.B."/>
            <person name="Roe B."/>
            <person name="Binnewies T.T."/>
            <person name="Ussery D.W."/>
            <person name="D'Haeze W."/>
            <person name="Herder J.D."/>
            <person name="Gevers D."/>
            <person name="Vereecke D."/>
            <person name="Holsters M."/>
            <person name="Oyaizu H."/>
        </authorList>
    </citation>
    <scope>NUCLEOTIDE SEQUENCE [LARGE SCALE GENOMIC DNA]</scope>
    <source>
        <strain evidence="3">ATCC 43989 / DSM 5975 / JCM 20966 / LMG 6465 / NBRC 14845 / NCIMB 13405 / ORS 571</strain>
    </source>
</reference>
<gene>
    <name evidence="2" type="ordered locus">AZC_0300</name>
</gene>
<proteinExistence type="predicted"/>
<dbReference type="RefSeq" id="WP_012168831.1">
    <property type="nucleotide sequence ID" value="NC_009937.1"/>
</dbReference>
<feature type="transmembrane region" description="Helical" evidence="1">
    <location>
        <begin position="64"/>
        <end position="81"/>
    </location>
</feature>
<reference evidence="2 3" key="1">
    <citation type="journal article" date="2007" name="Appl. Environ. Microbiol.">
        <title>Rhizobial factors required for stem nodule maturation and maintenance in Sesbania rostrata-Azorhizobium caulinodans ORS571 symbiosis.</title>
        <authorList>
            <person name="Suzuki S."/>
            <person name="Aono T."/>
            <person name="Lee KB."/>
            <person name="Suzuki T."/>
            <person name="Liu CT."/>
            <person name="Miwa H."/>
            <person name="Wakao S."/>
            <person name="Iki T."/>
            <person name="Oyaizu H."/>
        </authorList>
    </citation>
    <scope>NUCLEOTIDE SEQUENCE [LARGE SCALE GENOMIC DNA]</scope>
    <source>
        <strain evidence="3">ATCC 43989 / DSM 5975 / JCM 20966 / LMG 6465 / NBRC 14845 / NCIMB 13405 / ORS 571</strain>
    </source>
</reference>
<dbReference type="STRING" id="438753.AZC_0300"/>
<dbReference type="AlphaFoldDB" id="A8IJG1"/>
<keyword evidence="1" id="KW-1133">Transmembrane helix</keyword>
<feature type="transmembrane region" description="Helical" evidence="1">
    <location>
        <begin position="101"/>
        <end position="120"/>
    </location>
</feature>
<keyword evidence="1" id="KW-0812">Transmembrane</keyword>
<reference evidence="2 3" key="6">
    <citation type="journal article" date="2011" name="Appl. Environ. Microbiol.">
        <title>Involvement of the azorhizobial chromosome partition gene (parA) in the onset of bacteroid differentiation during Sesbania rostrata stem nodule development.</title>
        <authorList>
            <person name="Liu CT."/>
            <person name="Lee KB."/>
            <person name="Wang YS."/>
            <person name="Peng MH."/>
            <person name="Lee KT."/>
            <person name="Suzuki S."/>
            <person name="Suzuki T."/>
            <person name="Oyaizu H."/>
        </authorList>
    </citation>
    <scope>NUCLEOTIDE SEQUENCE [LARGE SCALE GENOMIC DNA]</scope>
    <source>
        <strain evidence="3">ATCC 43989 / DSM 5975 / JCM 20966 / LMG 6465 / NBRC 14845 / NCIMB 13405 / ORS 571</strain>
    </source>
</reference>
<dbReference type="HOGENOM" id="CLU_096548_2_0_5"/>
<accession>A8IJG1</accession>
<dbReference type="InterPro" id="IPR006696">
    <property type="entry name" value="DUF423"/>
</dbReference>
<keyword evidence="1" id="KW-0472">Membrane</keyword>
<organism evidence="2 3">
    <name type="scientific">Azorhizobium caulinodans (strain ATCC 43989 / DSM 5975 / JCM 20966 / LMG 6465 / NBRC 14845 / NCIMB 13405 / ORS 571)</name>
    <dbReference type="NCBI Taxonomy" id="438753"/>
    <lineage>
        <taxon>Bacteria</taxon>
        <taxon>Pseudomonadati</taxon>
        <taxon>Pseudomonadota</taxon>
        <taxon>Alphaproteobacteria</taxon>
        <taxon>Hyphomicrobiales</taxon>
        <taxon>Xanthobacteraceae</taxon>
        <taxon>Azorhizobium</taxon>
    </lineage>
</organism>
<evidence type="ECO:0000313" key="3">
    <source>
        <dbReference type="Proteomes" id="UP000000270"/>
    </source>
</evidence>
<feature type="transmembrane region" description="Helical" evidence="1">
    <location>
        <begin position="33"/>
        <end position="57"/>
    </location>
</feature>
<protein>
    <submittedName>
        <fullName evidence="2">Uncharacterized small membrane protein</fullName>
    </submittedName>
</protein>
<dbReference type="KEGG" id="azc:AZC_0300"/>
<reference evidence="2 3" key="4">
    <citation type="journal article" date="2009" name="Appl. Environ. Microbiol.">
        <title>Comparative genome-wide transcriptional profiling of Azorhizobium caulinodans ORS571 grown under free-living and symbiotic conditions.</title>
        <authorList>
            <person name="Tsukada S."/>
            <person name="Aono T."/>
            <person name="Akiba N."/>
            <person name="Lee KB."/>
            <person name="Liu CT."/>
            <person name="Toyazaki H."/>
            <person name="Oyaizu H."/>
        </authorList>
    </citation>
    <scope>NUCLEOTIDE SEQUENCE [LARGE SCALE GENOMIC DNA]</scope>
    <source>
        <strain evidence="3">ATCC 43989 / DSM 5975 / JCM 20966 / LMG 6465 / NBRC 14845 / NCIMB 13405 / ORS 571</strain>
    </source>
</reference>
<dbReference type="eggNOG" id="COG2363">
    <property type="taxonomic scope" value="Bacteria"/>
</dbReference>
<name>A8IJG1_AZOC5</name>
<reference evidence="3" key="2">
    <citation type="submission" date="2007-04" db="EMBL/GenBank/DDBJ databases">
        <title>Complete genome sequence of the nitrogen-fixing bacterium Azorhizobium caulinodans ORS571.</title>
        <authorList>
            <person name="Lee K.B."/>
            <person name="Backer P.D."/>
            <person name="Aono T."/>
            <person name="Liu C.T."/>
            <person name="Suzuki S."/>
            <person name="Suzuki T."/>
            <person name="Kaneko T."/>
            <person name="Yamada M."/>
            <person name="Tabata S."/>
            <person name="Kupfer D.M."/>
            <person name="Najar F.Z."/>
            <person name="Wiley G.B."/>
            <person name="Roe B."/>
            <person name="Binnewies T."/>
            <person name="Ussery D."/>
            <person name="Vereecke D."/>
            <person name="Gevers D."/>
            <person name="Holsters M."/>
            <person name="Oyaizu H."/>
        </authorList>
    </citation>
    <scope>NUCLEOTIDE SEQUENCE [LARGE SCALE GENOMIC DNA]</scope>
    <source>
        <strain evidence="3">ATCC 43989 / DSM 5975 / JCM 20966 / LMG 6465 / NBRC 14845 / NCIMB 13405 / ORS 571</strain>
    </source>
</reference>
<evidence type="ECO:0000256" key="1">
    <source>
        <dbReference type="SAM" id="Phobius"/>
    </source>
</evidence>
<keyword evidence="3" id="KW-1185">Reference proteome</keyword>
<evidence type="ECO:0000313" key="2">
    <source>
        <dbReference type="EMBL" id="BAF86298.1"/>
    </source>
</evidence>
<dbReference type="EMBL" id="AP009384">
    <property type="protein sequence ID" value="BAF86298.1"/>
    <property type="molecule type" value="Genomic_DNA"/>
</dbReference>